<dbReference type="NCBIfam" id="NF001380">
    <property type="entry name" value="PRK00279.1-2"/>
    <property type="match status" value="1"/>
</dbReference>
<dbReference type="InterPro" id="IPR007862">
    <property type="entry name" value="Adenylate_kinase_lid-dom"/>
</dbReference>
<evidence type="ECO:0000256" key="1">
    <source>
        <dbReference type="ARBA" id="ARBA00022679"/>
    </source>
</evidence>
<dbReference type="Pfam" id="PF00406">
    <property type="entry name" value="ADK"/>
    <property type="match status" value="1"/>
</dbReference>
<sequence length="214" mass="23666">MNIILIGPPGAGKGTQAKRMIDRLGVPQISTGDMFRAAVKEGSPMGKKAKEYMDKGALVPDDVVIGVVKERFQKPDTKKGFILDGFPRTLEQAKALDKLLSDLGTRLDHVVVIEVPDDNLVGRLTGRRTCKGCGYMHHVKFDPPKKEGVCDKCGGELYLRDDDKEATIRDRLSTYHAQTSPLIDYYSKSGIVRKIDGTRSMEEVNKEIFQSIGV</sequence>
<evidence type="ECO:0000259" key="4">
    <source>
        <dbReference type="Pfam" id="PF05191"/>
    </source>
</evidence>
<dbReference type="Gene3D" id="3.40.50.300">
    <property type="entry name" value="P-loop containing nucleotide triphosphate hydrolases"/>
    <property type="match status" value="1"/>
</dbReference>
<protein>
    <submittedName>
        <fullName evidence="5">Adenylate kinase</fullName>
        <ecNumber evidence="5">2.7.4.3</ecNumber>
    </submittedName>
</protein>
<dbReference type="FunFam" id="3.40.50.300:FF:000106">
    <property type="entry name" value="Adenylate kinase mitochondrial"/>
    <property type="match status" value="1"/>
</dbReference>
<reference evidence="5" key="1">
    <citation type="submission" date="2019-03" db="EMBL/GenBank/DDBJ databases">
        <authorList>
            <person name="Hao L."/>
        </authorList>
    </citation>
    <scope>NUCLEOTIDE SEQUENCE</scope>
</reference>
<evidence type="ECO:0000256" key="3">
    <source>
        <dbReference type="ARBA" id="ARBA00022777"/>
    </source>
</evidence>
<dbReference type="InterPro" id="IPR000850">
    <property type="entry name" value="Adenylat/UMP-CMP_kin"/>
</dbReference>
<dbReference type="GO" id="GO:0005524">
    <property type="term" value="F:ATP binding"/>
    <property type="evidence" value="ECO:0007669"/>
    <property type="project" value="InterPro"/>
</dbReference>
<dbReference type="Pfam" id="PF05191">
    <property type="entry name" value="ADK_lid"/>
    <property type="match status" value="1"/>
</dbReference>
<dbReference type="CDD" id="cd01428">
    <property type="entry name" value="ADK"/>
    <property type="match status" value="1"/>
</dbReference>
<dbReference type="GO" id="GO:0004017">
    <property type="term" value="F:AMP kinase activity"/>
    <property type="evidence" value="ECO:0007669"/>
    <property type="project" value="UniProtKB-EC"/>
</dbReference>
<feature type="domain" description="Adenylate kinase active site lid" evidence="4">
    <location>
        <begin position="127"/>
        <end position="162"/>
    </location>
</feature>
<dbReference type="EC" id="2.7.4.3" evidence="5"/>
<evidence type="ECO:0000313" key="5">
    <source>
        <dbReference type="EMBL" id="VFU12833.1"/>
    </source>
</evidence>
<organism evidence="5">
    <name type="scientific">anaerobic digester metagenome</name>
    <dbReference type="NCBI Taxonomy" id="1263854"/>
    <lineage>
        <taxon>unclassified sequences</taxon>
        <taxon>metagenomes</taxon>
        <taxon>ecological metagenomes</taxon>
    </lineage>
</organism>
<dbReference type="InterPro" id="IPR006259">
    <property type="entry name" value="Adenyl_kin_sub"/>
</dbReference>
<name>A0A485LWH9_9ZZZZ</name>
<dbReference type="InterPro" id="IPR027417">
    <property type="entry name" value="P-loop_NTPase"/>
</dbReference>
<keyword evidence="2" id="KW-0547">Nucleotide-binding</keyword>
<accession>A0A485LWH9</accession>
<dbReference type="AlphaFoldDB" id="A0A485LWH9"/>
<dbReference type="PROSITE" id="PS00113">
    <property type="entry name" value="ADENYLATE_KINASE"/>
    <property type="match status" value="1"/>
</dbReference>
<keyword evidence="3 5" id="KW-0418">Kinase</keyword>
<dbReference type="EMBL" id="CAADRM010000057">
    <property type="protein sequence ID" value="VFU12833.1"/>
    <property type="molecule type" value="Genomic_DNA"/>
</dbReference>
<evidence type="ECO:0000256" key="2">
    <source>
        <dbReference type="ARBA" id="ARBA00022741"/>
    </source>
</evidence>
<dbReference type="NCBIfam" id="TIGR01351">
    <property type="entry name" value="adk"/>
    <property type="match status" value="1"/>
</dbReference>
<dbReference type="SUPFAM" id="SSF52540">
    <property type="entry name" value="P-loop containing nucleoside triphosphate hydrolases"/>
    <property type="match status" value="1"/>
</dbReference>
<dbReference type="PANTHER" id="PTHR23359">
    <property type="entry name" value="NUCLEOTIDE KINASE"/>
    <property type="match status" value="1"/>
</dbReference>
<gene>
    <name evidence="5" type="primary">adk</name>
    <name evidence="5" type="ORF">SCFA_150024</name>
</gene>
<dbReference type="NCBIfam" id="NF001381">
    <property type="entry name" value="PRK00279.1-3"/>
    <property type="match status" value="1"/>
</dbReference>
<dbReference type="PRINTS" id="PR00094">
    <property type="entry name" value="ADENYLTKNASE"/>
</dbReference>
<dbReference type="HAMAP" id="MF_00235">
    <property type="entry name" value="Adenylate_kinase_Adk"/>
    <property type="match status" value="1"/>
</dbReference>
<keyword evidence="1 5" id="KW-0808">Transferase</keyword>
<dbReference type="NCBIfam" id="NF011100">
    <property type="entry name" value="PRK14527.1"/>
    <property type="match status" value="1"/>
</dbReference>
<dbReference type="InterPro" id="IPR033690">
    <property type="entry name" value="Adenylat_kinase_CS"/>
</dbReference>
<proteinExistence type="inferred from homology"/>